<keyword evidence="7" id="KW-1185">Reference proteome</keyword>
<feature type="region of interest" description="Disordered" evidence="4">
    <location>
        <begin position="137"/>
        <end position="158"/>
    </location>
</feature>
<reference evidence="6 7" key="2">
    <citation type="submission" date="2018-11" db="EMBL/GenBank/DDBJ databases">
        <authorList>
            <consortium name="Pathogen Informatics"/>
        </authorList>
    </citation>
    <scope>NUCLEOTIDE SEQUENCE [LARGE SCALE GENOMIC DNA]</scope>
</reference>
<dbReference type="WBParaSite" id="HNAJ_0000818201-mRNA-1">
    <property type="protein sequence ID" value="HNAJ_0000818201-mRNA-1"/>
    <property type="gene ID" value="HNAJ_0000818201"/>
</dbReference>
<accession>A0A0R3TLP5</accession>
<dbReference type="SMART" id="SM00338">
    <property type="entry name" value="BRLZ"/>
    <property type="match status" value="1"/>
</dbReference>
<dbReference type="OrthoDB" id="6253550at2759"/>
<feature type="compositionally biased region" description="Low complexity" evidence="4">
    <location>
        <begin position="138"/>
        <end position="153"/>
    </location>
</feature>
<evidence type="ECO:0000256" key="4">
    <source>
        <dbReference type="SAM" id="MobiDB-lite"/>
    </source>
</evidence>
<keyword evidence="1" id="KW-0805">Transcription regulation</keyword>
<evidence type="ECO:0000313" key="6">
    <source>
        <dbReference type="EMBL" id="VDO04042.1"/>
    </source>
</evidence>
<evidence type="ECO:0000256" key="2">
    <source>
        <dbReference type="ARBA" id="ARBA00023125"/>
    </source>
</evidence>
<proteinExistence type="predicted"/>
<evidence type="ECO:0000259" key="5">
    <source>
        <dbReference type="PROSITE" id="PS50217"/>
    </source>
</evidence>
<organism evidence="8">
    <name type="scientific">Rodentolepis nana</name>
    <name type="common">Dwarf tapeworm</name>
    <name type="synonym">Hymenolepis nana</name>
    <dbReference type="NCBI Taxonomy" id="102285"/>
    <lineage>
        <taxon>Eukaryota</taxon>
        <taxon>Metazoa</taxon>
        <taxon>Spiralia</taxon>
        <taxon>Lophotrochozoa</taxon>
        <taxon>Platyhelminthes</taxon>
        <taxon>Cestoda</taxon>
        <taxon>Eucestoda</taxon>
        <taxon>Cyclophyllidea</taxon>
        <taxon>Hymenolepididae</taxon>
        <taxon>Rodentolepis</taxon>
    </lineage>
</organism>
<feature type="domain" description="BZIP" evidence="5">
    <location>
        <begin position="35"/>
        <end position="98"/>
    </location>
</feature>
<dbReference type="InterPro" id="IPR004826">
    <property type="entry name" value="bZIP_Maf"/>
</dbReference>
<sequence length="218" mass="24349">MALTYPTDEELVQMTTVQLRNLLDQNIITPDQHQELRVRRRRLQNRKYARRCAKKKQNEVANLEAETQAEWERIQSLKLQLSRLTVSSNRLDDHLAKLSSLKARMGDPNFSIPMVSSNGARLGSARLNPNLTKAQFESGMVSHSSSRSPSPSGDGDDLSRADDYYVDCVHRGRQRGCRCDASTSSAVVAMPSVGFRSSELCDIKFFTNASAPMGERGS</sequence>
<dbReference type="STRING" id="102285.A0A0R3TLP5"/>
<dbReference type="PROSITE" id="PS50217">
    <property type="entry name" value="BZIP"/>
    <property type="match status" value="1"/>
</dbReference>
<reference evidence="8" key="1">
    <citation type="submission" date="2017-02" db="UniProtKB">
        <authorList>
            <consortium name="WormBaseParasite"/>
        </authorList>
    </citation>
    <scope>IDENTIFICATION</scope>
</reference>
<evidence type="ECO:0000256" key="1">
    <source>
        <dbReference type="ARBA" id="ARBA00023015"/>
    </source>
</evidence>
<dbReference type="Gene3D" id="1.20.5.170">
    <property type="match status" value="1"/>
</dbReference>
<gene>
    <name evidence="6" type="ORF">HNAJ_LOCUS8178</name>
</gene>
<protein>
    <submittedName>
        <fullName evidence="8">BZIP domain-containing protein</fullName>
    </submittedName>
</protein>
<evidence type="ECO:0000313" key="7">
    <source>
        <dbReference type="Proteomes" id="UP000278807"/>
    </source>
</evidence>
<evidence type="ECO:0000313" key="8">
    <source>
        <dbReference type="WBParaSite" id="HNAJ_0000818201-mRNA-1"/>
    </source>
</evidence>
<dbReference type="EMBL" id="UZAE01012215">
    <property type="protein sequence ID" value="VDO04042.1"/>
    <property type="molecule type" value="Genomic_DNA"/>
</dbReference>
<dbReference type="Proteomes" id="UP000278807">
    <property type="component" value="Unassembled WGS sequence"/>
</dbReference>
<keyword evidence="2" id="KW-0238">DNA-binding</keyword>
<dbReference type="GO" id="GO:0003700">
    <property type="term" value="F:DNA-binding transcription factor activity"/>
    <property type="evidence" value="ECO:0007669"/>
    <property type="project" value="InterPro"/>
</dbReference>
<dbReference type="InterPro" id="IPR008917">
    <property type="entry name" value="TF_DNA-bd_sf"/>
</dbReference>
<dbReference type="AlphaFoldDB" id="A0A0R3TLP5"/>
<name>A0A0R3TLP5_RODNA</name>
<dbReference type="InterPro" id="IPR004827">
    <property type="entry name" value="bZIP"/>
</dbReference>
<dbReference type="Pfam" id="PF03131">
    <property type="entry name" value="bZIP_Maf"/>
    <property type="match status" value="1"/>
</dbReference>
<dbReference type="SUPFAM" id="SSF47454">
    <property type="entry name" value="A DNA-binding domain in eukaryotic transcription factors"/>
    <property type="match status" value="1"/>
</dbReference>
<dbReference type="GO" id="GO:0003677">
    <property type="term" value="F:DNA binding"/>
    <property type="evidence" value="ECO:0007669"/>
    <property type="project" value="UniProtKB-KW"/>
</dbReference>
<evidence type="ECO:0000256" key="3">
    <source>
        <dbReference type="ARBA" id="ARBA00023163"/>
    </source>
</evidence>
<keyword evidence="3" id="KW-0804">Transcription</keyword>
<dbReference type="CDD" id="cd14686">
    <property type="entry name" value="bZIP"/>
    <property type="match status" value="1"/>
</dbReference>